<evidence type="ECO:0000313" key="4">
    <source>
        <dbReference type="Proteomes" id="UP001248581"/>
    </source>
</evidence>
<gene>
    <name evidence="3" type="primary">pilV</name>
    <name evidence="3" type="ORF">RI845_14020</name>
</gene>
<evidence type="ECO:0000256" key="1">
    <source>
        <dbReference type="SAM" id="Phobius"/>
    </source>
</evidence>
<dbReference type="EMBL" id="CP134146">
    <property type="protein sequence ID" value="WNC67628.1"/>
    <property type="molecule type" value="Genomic_DNA"/>
</dbReference>
<reference evidence="4" key="1">
    <citation type="submission" date="2023-09" db="EMBL/GenBank/DDBJ databases">
        <authorList>
            <person name="Li S."/>
            <person name="Li X."/>
            <person name="Zhang C."/>
            <person name="Zhao Z."/>
        </authorList>
    </citation>
    <scope>NUCLEOTIDE SEQUENCE [LARGE SCALE GENOMIC DNA]</scope>
    <source>
        <strain evidence="4">SQ345</strain>
    </source>
</reference>
<feature type="domain" description="Type IV pilin Tt1218-like" evidence="2">
    <location>
        <begin position="52"/>
        <end position="119"/>
    </location>
</feature>
<dbReference type="Pfam" id="PF22150">
    <property type="entry name" value="Tt1218-like"/>
    <property type="match status" value="1"/>
</dbReference>
<feature type="transmembrane region" description="Helical" evidence="1">
    <location>
        <begin position="27"/>
        <end position="49"/>
    </location>
</feature>
<dbReference type="InterPro" id="IPR012902">
    <property type="entry name" value="N_methyl_site"/>
</dbReference>
<keyword evidence="1" id="KW-0472">Membrane</keyword>
<dbReference type="InterPro" id="IPR054402">
    <property type="entry name" value="Tt1218-like_dom"/>
</dbReference>
<dbReference type="NCBIfam" id="TIGR02532">
    <property type="entry name" value="IV_pilin_GFxxxE"/>
    <property type="match status" value="1"/>
</dbReference>
<dbReference type="InterPro" id="IPR013362">
    <property type="entry name" value="Pilus_4_PilV"/>
</dbReference>
<proteinExistence type="predicted"/>
<name>A0ABY9TFS4_9GAMM</name>
<sequence length="180" mass="19363">MTNSTNSVLLPTSFSKPPMSLSAMPNINGFSLMEVLITMIIISFGMLGLAKLQLNAMVEVQSASYSNKAASFALQMTEAIAANPTALTSYQLSSTQQVTSQISCLANNCTSPELAKHDVKLWQSNVSKSLPSGQAEIEVTSTQAKVTVRWDQNRNGSTGLNCPPLSSSDLECTTFTRTFR</sequence>
<keyword evidence="4" id="KW-1185">Reference proteome</keyword>
<protein>
    <submittedName>
        <fullName evidence="3">Type IV pilus modification protein PilV</fullName>
    </submittedName>
</protein>
<keyword evidence="1" id="KW-0812">Transmembrane</keyword>
<dbReference type="NCBIfam" id="TIGR02523">
    <property type="entry name" value="type_IV_pilV"/>
    <property type="match status" value="1"/>
</dbReference>
<accession>A0ABY9TFS4</accession>
<dbReference type="RefSeq" id="WP_348386787.1">
    <property type="nucleotide sequence ID" value="NZ_CP134146.1"/>
</dbReference>
<evidence type="ECO:0000313" key="3">
    <source>
        <dbReference type="EMBL" id="WNC67628.1"/>
    </source>
</evidence>
<evidence type="ECO:0000259" key="2">
    <source>
        <dbReference type="Pfam" id="PF22150"/>
    </source>
</evidence>
<dbReference type="Proteomes" id="UP001248581">
    <property type="component" value="Chromosome"/>
</dbReference>
<organism evidence="3 4">
    <name type="scientific">Thalassotalea nanhaiensis</name>
    <dbReference type="NCBI Taxonomy" id="3065648"/>
    <lineage>
        <taxon>Bacteria</taxon>
        <taxon>Pseudomonadati</taxon>
        <taxon>Pseudomonadota</taxon>
        <taxon>Gammaproteobacteria</taxon>
        <taxon>Alteromonadales</taxon>
        <taxon>Colwelliaceae</taxon>
        <taxon>Thalassotalea</taxon>
    </lineage>
</organism>
<keyword evidence="1" id="KW-1133">Transmembrane helix</keyword>
<dbReference type="Pfam" id="PF07963">
    <property type="entry name" value="N_methyl"/>
    <property type="match status" value="1"/>
</dbReference>